<gene>
    <name evidence="3" type="ORF">CDV28_12332</name>
</gene>
<sequence>MKKILCAAFLLVLLAQPALAAWTDKFTEDFDKFGLDTAVENALDNEVKSVDILTFVVQNRTKFSTKMSLKALYCAGQDRDVVRETASKLGIAVEEISKALQESIAECGSKMALQDRDVEKVPNNGNLSGKAPQQARNTPPQAQAPAAPKKPAALIDTPRRRPNIHPSPSNP</sequence>
<keyword evidence="4" id="KW-1185">Reference proteome</keyword>
<evidence type="ECO:0000256" key="2">
    <source>
        <dbReference type="SAM" id="SignalP"/>
    </source>
</evidence>
<feature type="signal peptide" evidence="2">
    <location>
        <begin position="1"/>
        <end position="20"/>
    </location>
</feature>
<feature type="compositionally biased region" description="Low complexity" evidence="1">
    <location>
        <begin position="131"/>
        <end position="153"/>
    </location>
</feature>
<comment type="caution">
    <text evidence="3">The sequence shown here is derived from an EMBL/GenBank/DDBJ whole genome shotgun (WGS) entry which is preliminary data.</text>
</comment>
<evidence type="ECO:0000313" key="4">
    <source>
        <dbReference type="Proteomes" id="UP000316238"/>
    </source>
</evidence>
<dbReference type="AlphaFoldDB" id="A0A521G0L0"/>
<evidence type="ECO:0000256" key="1">
    <source>
        <dbReference type="SAM" id="MobiDB-lite"/>
    </source>
</evidence>
<reference evidence="3" key="1">
    <citation type="submission" date="2017-07" db="EMBL/GenBank/DDBJ databases">
        <title>The cable genome - Insights into the physiology and evolution of filamentous bacteria capable of sulfide oxidation via long distance electron transfer.</title>
        <authorList>
            <person name="Thorup C."/>
            <person name="Bjerg J.T."/>
            <person name="Schreiber L."/>
            <person name="Nielsen L.P."/>
            <person name="Kjeldsen K.U."/>
            <person name="Boesen T."/>
            <person name="Boggild A."/>
            <person name="Meysman F."/>
            <person name="Geelhoed J."/>
            <person name="Schramm A."/>
        </authorList>
    </citation>
    <scope>NUCLEOTIDE SEQUENCE [LARGE SCALE GENOMIC DNA]</scope>
    <source>
        <strain evidence="3">GS</strain>
    </source>
</reference>
<evidence type="ECO:0000313" key="3">
    <source>
        <dbReference type="EMBL" id="TAA74560.1"/>
    </source>
</evidence>
<organism evidence="3 4">
    <name type="scientific">Candidatus Electronema aureum</name>
    <dbReference type="NCBI Taxonomy" id="2005002"/>
    <lineage>
        <taxon>Bacteria</taxon>
        <taxon>Pseudomonadati</taxon>
        <taxon>Thermodesulfobacteriota</taxon>
        <taxon>Desulfobulbia</taxon>
        <taxon>Desulfobulbales</taxon>
        <taxon>Desulfobulbaceae</taxon>
        <taxon>Candidatus Electronema</taxon>
    </lineage>
</organism>
<feature type="chain" id="PRO_5022051535" evidence="2">
    <location>
        <begin position="21"/>
        <end position="171"/>
    </location>
</feature>
<proteinExistence type="predicted"/>
<dbReference type="Proteomes" id="UP000316238">
    <property type="component" value="Unassembled WGS sequence"/>
</dbReference>
<feature type="region of interest" description="Disordered" evidence="1">
    <location>
        <begin position="120"/>
        <end position="171"/>
    </location>
</feature>
<dbReference type="EMBL" id="NQJD01000023">
    <property type="protein sequence ID" value="TAA74560.1"/>
    <property type="molecule type" value="Genomic_DNA"/>
</dbReference>
<name>A0A521G0L0_9BACT</name>
<accession>A0A521G0L0</accession>
<keyword evidence="2" id="KW-0732">Signal</keyword>
<protein>
    <submittedName>
        <fullName evidence="3">Uncharacterized protein</fullName>
    </submittedName>
</protein>